<dbReference type="SUPFAM" id="SSF55186">
    <property type="entry name" value="ThrRS/AlaRS common domain"/>
    <property type="match status" value="1"/>
</dbReference>
<dbReference type="EMBL" id="CCYD01000053">
    <property type="protein sequence ID" value="CEG35658.1"/>
    <property type="molecule type" value="Genomic_DNA"/>
</dbReference>
<dbReference type="STRING" id="4781.A0A0P1A546"/>
<evidence type="ECO:0000313" key="6">
    <source>
        <dbReference type="EMBL" id="CEG35658.1"/>
    </source>
</evidence>
<dbReference type="SMART" id="SM00863">
    <property type="entry name" value="tRNA_SAD"/>
    <property type="match status" value="1"/>
</dbReference>
<feature type="domain" description="Threonyl/alanyl tRNA synthetase SAD" evidence="5">
    <location>
        <begin position="229"/>
        <end position="271"/>
    </location>
</feature>
<comment type="cofactor">
    <cofactor evidence="1">
        <name>Zn(2+)</name>
        <dbReference type="ChEBI" id="CHEBI:29105"/>
    </cofactor>
</comment>
<dbReference type="InterPro" id="IPR009000">
    <property type="entry name" value="Transl_B-barrel_sf"/>
</dbReference>
<name>A0A0P1A546_PLAHL</name>
<dbReference type="RefSeq" id="XP_024572027.1">
    <property type="nucleotide sequence ID" value="XM_024726625.1"/>
</dbReference>
<evidence type="ECO:0000259" key="5">
    <source>
        <dbReference type="SMART" id="SM00863"/>
    </source>
</evidence>
<organism evidence="6 7">
    <name type="scientific">Plasmopara halstedii</name>
    <name type="common">Downy mildew of sunflower</name>
    <dbReference type="NCBI Taxonomy" id="4781"/>
    <lineage>
        <taxon>Eukaryota</taxon>
        <taxon>Sar</taxon>
        <taxon>Stramenopiles</taxon>
        <taxon>Oomycota</taxon>
        <taxon>Peronosporomycetes</taxon>
        <taxon>Peronosporales</taxon>
        <taxon>Peronosporaceae</taxon>
        <taxon>Plasmopara</taxon>
    </lineage>
</organism>
<dbReference type="GO" id="GO:0046872">
    <property type="term" value="F:metal ion binding"/>
    <property type="evidence" value="ECO:0007669"/>
    <property type="project" value="UniProtKB-KW"/>
</dbReference>
<keyword evidence="3" id="KW-0479">Metal-binding</keyword>
<dbReference type="SUPFAM" id="SSF50447">
    <property type="entry name" value="Translation proteins"/>
    <property type="match status" value="1"/>
</dbReference>
<dbReference type="AlphaFoldDB" id="A0A0P1A546"/>
<dbReference type="Gene3D" id="3.30.980.10">
    <property type="entry name" value="Threonyl-trna Synthetase, Chain A, domain 2"/>
    <property type="match status" value="1"/>
</dbReference>
<evidence type="ECO:0000256" key="2">
    <source>
        <dbReference type="ARBA" id="ARBA00008429"/>
    </source>
</evidence>
<dbReference type="GO" id="GO:0043039">
    <property type="term" value="P:tRNA aminoacylation"/>
    <property type="evidence" value="ECO:0007669"/>
    <property type="project" value="InterPro"/>
</dbReference>
<evidence type="ECO:0000313" key="7">
    <source>
        <dbReference type="Proteomes" id="UP000054928"/>
    </source>
</evidence>
<sequence>MMTQVDTSPAPPGTLSCQKDSSLRLLRTIVYASRECVEPATKIENARRYFELELYDTVLFPEGGGQPCDTGKIDDMFVEKVYVKDGRCLHRVPVKDSAQAPFMEGQEVVVTVNWSRRLDHMQQHSAQHLLSAIAEKYGYQTTSWSLGEERCNVELISANATSVLHSPSEKKGGKENKIISFGHLQTIEDEVNEAILAGLAMYPSFAEPGTEEWNKIASKFAPEDMPKIMRIVTIDGLDANPCCGTHVKNLAQLRSLRIVNTEFARGTFRIWFVAGDRVNRDFSRMLKKEQTMTKLLSTGPENHTARVNKLLQFQKWATKEIKHLEKELAVSIARDLVARPGNIVVNYHRCNGDLGFLQTLLGVLGGAISNTIFVLTAGELHGEGFFLIAGPLEFIAVHGKAVLPIIDGRGGGGKNGVIQGKAKSLANVDALIIKLQELRLQP</sequence>
<dbReference type="InterPro" id="IPR051335">
    <property type="entry name" value="Alanyl-tRNA_Editing_Enzymes"/>
</dbReference>
<dbReference type="GO" id="GO:0002196">
    <property type="term" value="F:Ser-tRNA(Ala) deacylase activity"/>
    <property type="evidence" value="ECO:0007669"/>
    <property type="project" value="TreeGrafter"/>
</dbReference>
<keyword evidence="4" id="KW-0862">Zinc</keyword>
<dbReference type="Proteomes" id="UP000054928">
    <property type="component" value="Unassembled WGS sequence"/>
</dbReference>
<comment type="similarity">
    <text evidence="2">Belongs to the class-II aminoacyl-tRNA synthetase family. Alax-L subfamily.</text>
</comment>
<dbReference type="OMA" id="KYDTTSW"/>
<reference evidence="7" key="1">
    <citation type="submission" date="2014-09" db="EMBL/GenBank/DDBJ databases">
        <authorList>
            <person name="Sharma Rahul"/>
            <person name="Thines Marco"/>
        </authorList>
    </citation>
    <scope>NUCLEOTIDE SEQUENCE [LARGE SCALE GENOMIC DNA]</scope>
</reference>
<dbReference type="GO" id="GO:0004812">
    <property type="term" value="F:aminoacyl-tRNA ligase activity"/>
    <property type="evidence" value="ECO:0007669"/>
    <property type="project" value="InterPro"/>
</dbReference>
<dbReference type="PANTHER" id="PTHR43462:SF1">
    <property type="entry name" value="ALANYL-TRNA EDITING PROTEIN AARSD1"/>
    <property type="match status" value="1"/>
</dbReference>
<dbReference type="InterPro" id="IPR018163">
    <property type="entry name" value="Thr/Ala-tRNA-synth_IIc_edit"/>
</dbReference>
<dbReference type="PANTHER" id="PTHR43462">
    <property type="entry name" value="ALANYL-TRNA EDITING PROTEIN"/>
    <property type="match status" value="1"/>
</dbReference>
<accession>A0A0P1A546</accession>
<evidence type="ECO:0000256" key="3">
    <source>
        <dbReference type="ARBA" id="ARBA00022723"/>
    </source>
</evidence>
<dbReference type="GeneID" id="36406582"/>
<dbReference type="OrthoDB" id="288942at2759"/>
<proteinExistence type="inferred from homology"/>
<dbReference type="Gene3D" id="2.40.30.130">
    <property type="match status" value="1"/>
</dbReference>
<evidence type="ECO:0000256" key="1">
    <source>
        <dbReference type="ARBA" id="ARBA00001947"/>
    </source>
</evidence>
<keyword evidence="7" id="KW-1185">Reference proteome</keyword>
<protein>
    <submittedName>
        <fullName evidence="6">Alanyl-trna editing protein aarsd1-like</fullName>
    </submittedName>
</protein>
<dbReference type="InterPro" id="IPR012947">
    <property type="entry name" value="tRNA_SAD"/>
</dbReference>
<evidence type="ECO:0000256" key="4">
    <source>
        <dbReference type="ARBA" id="ARBA00022833"/>
    </source>
</evidence>
<dbReference type="Pfam" id="PF07973">
    <property type="entry name" value="tRNA_SAD"/>
    <property type="match status" value="1"/>
</dbReference>
<dbReference type="GO" id="GO:0005524">
    <property type="term" value="F:ATP binding"/>
    <property type="evidence" value="ECO:0007669"/>
    <property type="project" value="InterPro"/>
</dbReference>